<comment type="subcellular location">
    <subcellularLocation>
        <location evidence="1">Cell membrane</location>
        <topology evidence="1">Multi-pass membrane protein</topology>
    </subcellularLocation>
</comment>
<evidence type="ECO:0000256" key="6">
    <source>
        <dbReference type="ARBA" id="ARBA00023136"/>
    </source>
</evidence>
<dbReference type="InterPro" id="IPR032816">
    <property type="entry name" value="VTT_dom"/>
</dbReference>
<evidence type="ECO:0000313" key="10">
    <source>
        <dbReference type="EMBL" id="GAA4285769.1"/>
    </source>
</evidence>
<feature type="transmembrane region" description="Helical" evidence="8">
    <location>
        <begin position="190"/>
        <end position="208"/>
    </location>
</feature>
<reference evidence="11" key="1">
    <citation type="journal article" date="2019" name="Int. J. Syst. Evol. Microbiol.">
        <title>The Global Catalogue of Microorganisms (GCM) 10K type strain sequencing project: providing services to taxonomists for standard genome sequencing and annotation.</title>
        <authorList>
            <consortium name="The Broad Institute Genomics Platform"/>
            <consortium name="The Broad Institute Genome Sequencing Center for Infectious Disease"/>
            <person name="Wu L."/>
            <person name="Ma J."/>
        </authorList>
    </citation>
    <scope>NUCLEOTIDE SEQUENCE [LARGE SCALE GENOMIC DNA]</scope>
    <source>
        <strain evidence="11">JCM 17459</strain>
    </source>
</reference>
<accession>A0ABP8EP38</accession>
<feature type="compositionally biased region" description="Gly residues" evidence="7">
    <location>
        <begin position="222"/>
        <end position="247"/>
    </location>
</feature>
<feature type="transmembrane region" description="Helical" evidence="8">
    <location>
        <begin position="153"/>
        <end position="178"/>
    </location>
</feature>
<name>A0ABP8EP38_9MICO</name>
<dbReference type="RefSeq" id="WP_345036472.1">
    <property type="nucleotide sequence ID" value="NZ_BAABBA010000001.1"/>
</dbReference>
<gene>
    <name evidence="10" type="ORF">GCM10022262_01280</name>
</gene>
<keyword evidence="11" id="KW-1185">Reference proteome</keyword>
<evidence type="ECO:0000256" key="8">
    <source>
        <dbReference type="SAM" id="Phobius"/>
    </source>
</evidence>
<feature type="region of interest" description="Disordered" evidence="7">
    <location>
        <begin position="220"/>
        <end position="277"/>
    </location>
</feature>
<feature type="compositionally biased region" description="Basic and acidic residues" evidence="7">
    <location>
        <begin position="264"/>
        <end position="277"/>
    </location>
</feature>
<protein>
    <recommendedName>
        <fullName evidence="9">VTT domain-containing protein</fullName>
    </recommendedName>
</protein>
<comment type="similarity">
    <text evidence="2">Belongs to the DedA family.</text>
</comment>
<feature type="domain" description="VTT" evidence="9">
    <location>
        <begin position="48"/>
        <end position="175"/>
    </location>
</feature>
<dbReference type="PANTHER" id="PTHR42709:SF6">
    <property type="entry name" value="UNDECAPRENYL PHOSPHATE TRANSPORTER A"/>
    <property type="match status" value="1"/>
</dbReference>
<evidence type="ECO:0000259" key="9">
    <source>
        <dbReference type="Pfam" id="PF09335"/>
    </source>
</evidence>
<evidence type="ECO:0000256" key="2">
    <source>
        <dbReference type="ARBA" id="ARBA00010792"/>
    </source>
</evidence>
<dbReference type="Pfam" id="PF09335">
    <property type="entry name" value="VTT_dom"/>
    <property type="match status" value="1"/>
</dbReference>
<organism evidence="10 11">
    <name type="scientific">Georgenia daeguensis</name>
    <dbReference type="NCBI Taxonomy" id="908355"/>
    <lineage>
        <taxon>Bacteria</taxon>
        <taxon>Bacillati</taxon>
        <taxon>Actinomycetota</taxon>
        <taxon>Actinomycetes</taxon>
        <taxon>Micrococcales</taxon>
        <taxon>Bogoriellaceae</taxon>
        <taxon>Georgenia</taxon>
    </lineage>
</organism>
<evidence type="ECO:0000256" key="3">
    <source>
        <dbReference type="ARBA" id="ARBA00022475"/>
    </source>
</evidence>
<keyword evidence="4 8" id="KW-0812">Transmembrane</keyword>
<evidence type="ECO:0000256" key="1">
    <source>
        <dbReference type="ARBA" id="ARBA00004651"/>
    </source>
</evidence>
<proteinExistence type="inferred from homology"/>
<keyword evidence="5 8" id="KW-1133">Transmembrane helix</keyword>
<evidence type="ECO:0000256" key="5">
    <source>
        <dbReference type="ARBA" id="ARBA00022989"/>
    </source>
</evidence>
<dbReference type="InterPro" id="IPR051311">
    <property type="entry name" value="DedA_domain"/>
</dbReference>
<comment type="caution">
    <text evidence="10">The sequence shown here is derived from an EMBL/GenBank/DDBJ whole genome shotgun (WGS) entry which is preliminary data.</text>
</comment>
<dbReference type="EMBL" id="BAABBA010000001">
    <property type="protein sequence ID" value="GAA4285769.1"/>
    <property type="molecule type" value="Genomic_DNA"/>
</dbReference>
<dbReference type="PANTHER" id="PTHR42709">
    <property type="entry name" value="ALKALINE PHOSPHATASE LIKE PROTEIN"/>
    <property type="match status" value="1"/>
</dbReference>
<feature type="transmembrane region" description="Helical" evidence="8">
    <location>
        <begin position="71"/>
        <end position="93"/>
    </location>
</feature>
<keyword evidence="6 8" id="KW-0472">Membrane</keyword>
<feature type="transmembrane region" description="Helical" evidence="8">
    <location>
        <begin position="20"/>
        <end position="41"/>
    </location>
</feature>
<dbReference type="Proteomes" id="UP001499841">
    <property type="component" value="Unassembled WGS sequence"/>
</dbReference>
<evidence type="ECO:0000313" key="11">
    <source>
        <dbReference type="Proteomes" id="UP001499841"/>
    </source>
</evidence>
<sequence>MIPVLLSAQTGSDAPLTGIAAWAVGVMETLGGFGAALLIGLENLFPPLPSEVILPLAGFTASQGTLGLVEVIAWCTGGSVVGAWVLYAIGALLGRDRTRAIMNWLPLVKMEDVDKTEAWFHKHGKGTVFVGRMIPIFRSLISIPAGITHMPPLLFTALTLAGSLIWNTVLIVAGYALGENWHIVQEYVGVFSKIVIVAVILFLAWFVVSRVRAMRVEHRTGHGTGTAGRGTATAGGGTATAGGGTATAGGSTVAAEEGPTPAERGTDPAEKHDPRLS</sequence>
<evidence type="ECO:0000256" key="4">
    <source>
        <dbReference type="ARBA" id="ARBA00022692"/>
    </source>
</evidence>
<keyword evidence="3" id="KW-1003">Cell membrane</keyword>
<evidence type="ECO:0000256" key="7">
    <source>
        <dbReference type="SAM" id="MobiDB-lite"/>
    </source>
</evidence>